<sequence length="455" mass="50837">MKKNVRVLITDNVISNMGDAAILLAMKSSFEEAFGPGTDVRNCYCGVTREAGPFAKFYPELHFTSTLWNAGRDWTIAKWDIWGRLIRKTATERFPLQARLRRMGFPLFLLTSHERELFREFEEADIISVAGGACLSTSWTVPFMRKSRVAQYQVAHALGKPLFVYAHSLGPFRDGDNFPDLLHDSLDHAAAVLCRDAEAVKAAREQIKLLGDNVHQTIDEALRIIPRPPSKLLAPEKKKPLRVGICVHDYIWPGAADRPAKQADFEARIARVCQSLLERGDTELVFLTSHQKVEGSFQDDEPVGRRIQELLPAPLRPDAHHVTGFVHPREFSYFMGHCDLVLSSRLHGGILSLVGGAPVVVLEYEPKSRGLMRQIGLEDWVLTMADATSDEITAKITELLSDLPKTRERARAGLAEGQKLAKRNIEIVVEAAQAHWAKSERGVLPSRVSQAESKP</sequence>
<dbReference type="RefSeq" id="WP_165864471.1">
    <property type="nucleotide sequence ID" value="NZ_AP025739.1"/>
</dbReference>
<reference evidence="1 2" key="1">
    <citation type="journal article" date="2019" name="Int. J. Syst. Evol. Microbiol.">
        <title>Capsulimonas corticalis gen. nov., sp. nov., an aerobic capsulated bacterium, of a novel bacterial order, Capsulimonadales ord. nov., of the class Armatimonadia of the phylum Armatimonadetes.</title>
        <authorList>
            <person name="Li J."/>
            <person name="Kudo C."/>
            <person name="Tonouchi A."/>
        </authorList>
    </citation>
    <scope>NUCLEOTIDE SEQUENCE [LARGE SCALE GENOMIC DNA]</scope>
    <source>
        <strain evidence="1 2">AX-7</strain>
    </source>
</reference>
<dbReference type="Proteomes" id="UP000287394">
    <property type="component" value="Chromosome"/>
</dbReference>
<proteinExistence type="predicted"/>
<evidence type="ECO:0000313" key="1">
    <source>
        <dbReference type="EMBL" id="BDI28725.1"/>
    </source>
</evidence>
<keyword evidence="2" id="KW-1185">Reference proteome</keyword>
<dbReference type="InterPro" id="IPR007345">
    <property type="entry name" value="Polysacch_pyruvyl_Trfase"/>
</dbReference>
<protein>
    <submittedName>
        <fullName evidence="1">Uncharacterized protein</fullName>
    </submittedName>
</protein>
<dbReference type="PANTHER" id="PTHR36836">
    <property type="entry name" value="COLANIC ACID BIOSYNTHESIS PROTEIN WCAK"/>
    <property type="match status" value="1"/>
</dbReference>
<dbReference type="Gene3D" id="3.40.50.2000">
    <property type="entry name" value="Glycogen Phosphorylase B"/>
    <property type="match status" value="1"/>
</dbReference>
<name>A0A402D1R4_9BACT</name>
<dbReference type="SUPFAM" id="SSF53756">
    <property type="entry name" value="UDP-Glycosyltransferase/glycogen phosphorylase"/>
    <property type="match status" value="1"/>
</dbReference>
<dbReference type="Pfam" id="PF04230">
    <property type="entry name" value="PS_pyruv_trans"/>
    <property type="match status" value="1"/>
</dbReference>
<accession>A0A402D1R4</accession>
<dbReference type="AlphaFoldDB" id="A0A402D1R4"/>
<dbReference type="EMBL" id="AP025739">
    <property type="protein sequence ID" value="BDI28725.1"/>
    <property type="molecule type" value="Genomic_DNA"/>
</dbReference>
<organism evidence="1 2">
    <name type="scientific">Capsulimonas corticalis</name>
    <dbReference type="NCBI Taxonomy" id="2219043"/>
    <lineage>
        <taxon>Bacteria</taxon>
        <taxon>Bacillati</taxon>
        <taxon>Armatimonadota</taxon>
        <taxon>Armatimonadia</taxon>
        <taxon>Capsulimonadales</taxon>
        <taxon>Capsulimonadaceae</taxon>
        <taxon>Capsulimonas</taxon>
    </lineage>
</organism>
<dbReference type="PANTHER" id="PTHR36836:SF1">
    <property type="entry name" value="COLANIC ACID BIOSYNTHESIS PROTEIN WCAK"/>
    <property type="match status" value="1"/>
</dbReference>
<evidence type="ECO:0000313" key="2">
    <source>
        <dbReference type="Proteomes" id="UP000287394"/>
    </source>
</evidence>
<dbReference type="KEGG" id="ccot:CCAX7_007760"/>
<gene>
    <name evidence="1" type="ORF">CCAX7_007760</name>
</gene>